<comment type="caution">
    <text evidence="2">The sequence shown here is derived from an EMBL/GenBank/DDBJ whole genome shotgun (WGS) entry which is preliminary data.</text>
</comment>
<evidence type="ECO:0000313" key="2">
    <source>
        <dbReference type="EMBL" id="RCW46666.1"/>
    </source>
</evidence>
<keyword evidence="1" id="KW-0812">Transmembrane</keyword>
<evidence type="ECO:0000256" key="1">
    <source>
        <dbReference type="SAM" id="Phobius"/>
    </source>
</evidence>
<feature type="transmembrane region" description="Helical" evidence="1">
    <location>
        <begin position="302"/>
        <end position="322"/>
    </location>
</feature>
<proteinExistence type="predicted"/>
<name>A0A368VWT8_9ACTN</name>
<feature type="transmembrane region" description="Helical" evidence="1">
    <location>
        <begin position="510"/>
        <end position="529"/>
    </location>
</feature>
<dbReference type="AlphaFoldDB" id="A0A368VWT8"/>
<organism evidence="2 3">
    <name type="scientific">Halopolyspora algeriensis</name>
    <dbReference type="NCBI Taxonomy" id="1500506"/>
    <lineage>
        <taxon>Bacteria</taxon>
        <taxon>Bacillati</taxon>
        <taxon>Actinomycetota</taxon>
        <taxon>Actinomycetes</taxon>
        <taxon>Actinomycetes incertae sedis</taxon>
        <taxon>Halopolyspora</taxon>
    </lineage>
</organism>
<feature type="transmembrane region" description="Helical" evidence="1">
    <location>
        <begin position="32"/>
        <end position="53"/>
    </location>
</feature>
<feature type="transmembrane region" description="Helical" evidence="1">
    <location>
        <begin position="262"/>
        <end position="281"/>
    </location>
</feature>
<dbReference type="OrthoDB" id="3701366at2"/>
<dbReference type="RefSeq" id="WP_114450955.1">
    <property type="nucleotide sequence ID" value="NZ_QPJC01000001.1"/>
</dbReference>
<dbReference type="Proteomes" id="UP000253495">
    <property type="component" value="Unassembled WGS sequence"/>
</dbReference>
<keyword evidence="1" id="KW-1133">Transmembrane helix</keyword>
<feature type="transmembrane region" description="Helical" evidence="1">
    <location>
        <begin position="60"/>
        <end position="78"/>
    </location>
</feature>
<feature type="transmembrane region" description="Helical" evidence="1">
    <location>
        <begin position="374"/>
        <end position="393"/>
    </location>
</feature>
<sequence>MIVAIGIAVLGALLTALAPLLGLVTPQRPPAFASWPLLLILGVFPPVLATAFARKQRIDSAAGVLIGTALLVPGRLVLDARLLDDAGLAARPSLLHPHDLAPLAPSIGLWVLLAGHVVSGIAGLVAARCRERVPDPIPGSGFETGALDDRGGGLDSTGTGARNQGLLAAVLFATVPASAGVLMAQFASDDPYLLPKAAVDSPALGLLGALLLAVGVPTAGGWFVSSADPDFARGGLLGLAAAVAGVAVPPLFAAAVLERLHYGWGALLELLSVLVLAWLSIPAGRTSPGDRGEETADVRLPGLSRLLAVSGVLGMLAGVSAVAATAMPQLTMPLGSGEVTPYAAPMLLPAGLAVAIVGAAMLSPRAGVLVRPALPVACAALPLAGAATLDTVLTAAQATGAHAGIGAWATGFAVLLAVAAALVAAVAGGVERDEADLTELSLHRAVGRLSVPAALLALGAFGLPVVTAPDYTPPGVFTGFSTTSWGLVVALVSVLVAVVLAPLCRPARAAALPAGAAVVVLVRVLELPLTAGRAEGSGPGPGLWCGLACLVILLIMSAFAARRGAAEAR</sequence>
<keyword evidence="3" id="KW-1185">Reference proteome</keyword>
<feature type="transmembrane region" description="Helical" evidence="1">
    <location>
        <begin position="485"/>
        <end position="503"/>
    </location>
</feature>
<feature type="transmembrane region" description="Helical" evidence="1">
    <location>
        <begin position="166"/>
        <end position="184"/>
    </location>
</feature>
<feature type="transmembrane region" description="Helical" evidence="1">
    <location>
        <begin position="236"/>
        <end position="256"/>
    </location>
</feature>
<keyword evidence="1" id="KW-0472">Membrane</keyword>
<gene>
    <name evidence="2" type="ORF">DFQ14_1012</name>
</gene>
<accession>A0A368VWT8</accession>
<evidence type="ECO:0000313" key="3">
    <source>
        <dbReference type="Proteomes" id="UP000253495"/>
    </source>
</evidence>
<feature type="transmembrane region" description="Helical" evidence="1">
    <location>
        <begin position="446"/>
        <end position="465"/>
    </location>
</feature>
<feature type="transmembrane region" description="Helical" evidence="1">
    <location>
        <begin position="107"/>
        <end position="127"/>
    </location>
</feature>
<feature type="transmembrane region" description="Helical" evidence="1">
    <location>
        <begin position="204"/>
        <end position="224"/>
    </location>
</feature>
<feature type="transmembrane region" description="Helical" evidence="1">
    <location>
        <begin position="342"/>
        <end position="362"/>
    </location>
</feature>
<protein>
    <submittedName>
        <fullName evidence="2">Uncharacterized protein</fullName>
    </submittedName>
</protein>
<feature type="transmembrane region" description="Helical" evidence="1">
    <location>
        <begin position="541"/>
        <end position="561"/>
    </location>
</feature>
<feature type="transmembrane region" description="Helical" evidence="1">
    <location>
        <begin position="405"/>
        <end position="426"/>
    </location>
</feature>
<reference evidence="2 3" key="1">
    <citation type="submission" date="2018-07" db="EMBL/GenBank/DDBJ databases">
        <title>Genomic Encyclopedia of Type Strains, Phase III (KMG-III): the genomes of soil and plant-associated and newly described type strains.</title>
        <authorList>
            <person name="Whitman W."/>
        </authorList>
    </citation>
    <scope>NUCLEOTIDE SEQUENCE [LARGE SCALE GENOMIC DNA]</scope>
    <source>
        <strain evidence="2 3">CECT 8575</strain>
    </source>
</reference>
<dbReference type="EMBL" id="QPJC01000001">
    <property type="protein sequence ID" value="RCW46666.1"/>
    <property type="molecule type" value="Genomic_DNA"/>
</dbReference>